<keyword evidence="2" id="KW-1185">Reference proteome</keyword>
<comment type="caution">
    <text evidence="1">The sequence shown here is derived from an EMBL/GenBank/DDBJ whole genome shotgun (WGS) entry which is preliminary data.</text>
</comment>
<evidence type="ECO:0000313" key="1">
    <source>
        <dbReference type="EMBL" id="GAA3619165.1"/>
    </source>
</evidence>
<name>A0ABP6ZUG2_9PSEU</name>
<dbReference type="EMBL" id="BAABBE010000001">
    <property type="protein sequence ID" value="GAA3619165.1"/>
    <property type="molecule type" value="Genomic_DNA"/>
</dbReference>
<gene>
    <name evidence="1" type="ORF">GCM10022267_01690</name>
</gene>
<evidence type="ECO:0000313" key="2">
    <source>
        <dbReference type="Proteomes" id="UP001500711"/>
    </source>
</evidence>
<dbReference type="RefSeq" id="WP_346126873.1">
    <property type="nucleotide sequence ID" value="NZ_BAABBE010000001.1"/>
</dbReference>
<proteinExistence type="predicted"/>
<protein>
    <submittedName>
        <fullName evidence="1">Uncharacterized protein</fullName>
    </submittedName>
</protein>
<reference evidence="2" key="1">
    <citation type="journal article" date="2019" name="Int. J. Syst. Evol. Microbiol.">
        <title>The Global Catalogue of Microorganisms (GCM) 10K type strain sequencing project: providing services to taxonomists for standard genome sequencing and annotation.</title>
        <authorList>
            <consortium name="The Broad Institute Genomics Platform"/>
            <consortium name="The Broad Institute Genome Sequencing Center for Infectious Disease"/>
            <person name="Wu L."/>
            <person name="Ma J."/>
        </authorList>
    </citation>
    <scope>NUCLEOTIDE SEQUENCE [LARGE SCALE GENOMIC DNA]</scope>
    <source>
        <strain evidence="2">JCM 17494</strain>
    </source>
</reference>
<dbReference type="Proteomes" id="UP001500711">
    <property type="component" value="Unassembled WGS sequence"/>
</dbReference>
<sequence length="134" mass="14580">MRGLLPNAAPWTQEVHLAVGERLPARLTRWNTEPPAIRYVLACLAALHPQHGQQIVEDVAAMATEHAGRRPGEYLRLAEALLRADDTRALTIAEQISGWEDLRCDWLDVPDVTGALKAGNVLAEGALRVASTTA</sequence>
<accession>A0ABP6ZUG2</accession>
<organism evidence="1 2">
    <name type="scientific">Lentzea roselyniae</name>
    <dbReference type="NCBI Taxonomy" id="531940"/>
    <lineage>
        <taxon>Bacteria</taxon>
        <taxon>Bacillati</taxon>
        <taxon>Actinomycetota</taxon>
        <taxon>Actinomycetes</taxon>
        <taxon>Pseudonocardiales</taxon>
        <taxon>Pseudonocardiaceae</taxon>
        <taxon>Lentzea</taxon>
    </lineage>
</organism>